<sequence>MEATYKRSLRQLVGPVGVGYLRRAVPPGWVWAGLAVLVAAACLIELPATAAAALVASAVVVHWPRRKRPSLGYWRVMGLLVLALLAWAPEPDLLSHWFEHGLAVALLALAGGSALTHVLQARRLSRRLQHAADAMDDHSLLALLPGEAASLAQRWRAGDDSHANELAVVMHLAVMHAALAPQMQAGAVDA</sequence>
<keyword evidence="3" id="KW-1185">Reference proteome</keyword>
<evidence type="ECO:0000313" key="2">
    <source>
        <dbReference type="EMBL" id="MBA8682717.1"/>
    </source>
</evidence>
<proteinExistence type="predicted"/>
<dbReference type="Proteomes" id="UP000547058">
    <property type="component" value="Unassembled WGS sequence"/>
</dbReference>
<comment type="caution">
    <text evidence="2">The sequence shown here is derived from an EMBL/GenBank/DDBJ whole genome shotgun (WGS) entry which is preliminary data.</text>
</comment>
<reference evidence="2 3" key="1">
    <citation type="submission" date="2020-08" db="EMBL/GenBank/DDBJ databases">
        <title>Stenotrophomonas tumulicola JCM 30961.</title>
        <authorList>
            <person name="Deng Y."/>
        </authorList>
    </citation>
    <scope>NUCLEOTIDE SEQUENCE [LARGE SCALE GENOMIC DNA]</scope>
    <source>
        <strain evidence="2 3">JCM 30961</strain>
    </source>
</reference>
<evidence type="ECO:0008006" key="4">
    <source>
        <dbReference type="Google" id="ProtNLM"/>
    </source>
</evidence>
<feature type="transmembrane region" description="Helical" evidence="1">
    <location>
        <begin position="101"/>
        <end position="119"/>
    </location>
</feature>
<gene>
    <name evidence="2" type="ORF">H4O11_12995</name>
</gene>
<evidence type="ECO:0000313" key="3">
    <source>
        <dbReference type="Proteomes" id="UP000547058"/>
    </source>
</evidence>
<dbReference type="AlphaFoldDB" id="A0A7W3IIA4"/>
<name>A0A7W3IIA4_9GAMM</name>
<feature type="transmembrane region" description="Helical" evidence="1">
    <location>
        <begin position="72"/>
        <end position="89"/>
    </location>
</feature>
<protein>
    <recommendedName>
        <fullName evidence="4">Transmembrane protein</fullName>
    </recommendedName>
</protein>
<dbReference type="EMBL" id="JACGXS010000006">
    <property type="protein sequence ID" value="MBA8682717.1"/>
    <property type="molecule type" value="Genomic_DNA"/>
</dbReference>
<keyword evidence="1" id="KW-1133">Transmembrane helix</keyword>
<feature type="transmembrane region" description="Helical" evidence="1">
    <location>
        <begin position="29"/>
        <end position="60"/>
    </location>
</feature>
<accession>A0A7W3IIA4</accession>
<organism evidence="2 3">
    <name type="scientific">Stenotrophomonas tumulicola</name>
    <dbReference type="NCBI Taxonomy" id="1685415"/>
    <lineage>
        <taxon>Bacteria</taxon>
        <taxon>Pseudomonadati</taxon>
        <taxon>Pseudomonadota</taxon>
        <taxon>Gammaproteobacteria</taxon>
        <taxon>Lysobacterales</taxon>
        <taxon>Lysobacteraceae</taxon>
        <taxon>Stenotrophomonas</taxon>
    </lineage>
</organism>
<evidence type="ECO:0000256" key="1">
    <source>
        <dbReference type="SAM" id="Phobius"/>
    </source>
</evidence>
<keyword evidence="1" id="KW-0812">Transmembrane</keyword>
<keyword evidence="1" id="KW-0472">Membrane</keyword>